<evidence type="ECO:0000313" key="2">
    <source>
        <dbReference type="Proteomes" id="UP001464923"/>
    </source>
</evidence>
<dbReference type="Proteomes" id="UP001464923">
    <property type="component" value="Unassembled WGS sequence"/>
</dbReference>
<dbReference type="EMBL" id="JBEDNP010000035">
    <property type="protein sequence ID" value="MEQ3542384.1"/>
    <property type="molecule type" value="Genomic_DNA"/>
</dbReference>
<accession>A0ABV1K3H9</accession>
<evidence type="ECO:0000313" key="1">
    <source>
        <dbReference type="EMBL" id="MEQ3542384.1"/>
    </source>
</evidence>
<reference evidence="1 2" key="1">
    <citation type="submission" date="2024-03" db="EMBL/GenBank/DDBJ databases">
        <title>Draft genome sequence of Pseudonocardia tropica JCM 19149.</title>
        <authorList>
            <person name="Butdee W."/>
            <person name="Duangmal K."/>
        </authorList>
    </citation>
    <scope>NUCLEOTIDE SEQUENCE [LARGE SCALE GENOMIC DNA]</scope>
    <source>
        <strain evidence="1 2">JCM 19149</strain>
    </source>
</reference>
<gene>
    <name evidence="1" type="ORF">WHI96_26600</name>
</gene>
<name>A0ABV1K3H9_9PSEU</name>
<keyword evidence="2" id="KW-1185">Reference proteome</keyword>
<organism evidence="1 2">
    <name type="scientific">Pseudonocardia tropica</name>
    <dbReference type="NCBI Taxonomy" id="681289"/>
    <lineage>
        <taxon>Bacteria</taxon>
        <taxon>Bacillati</taxon>
        <taxon>Actinomycetota</taxon>
        <taxon>Actinomycetes</taxon>
        <taxon>Pseudonocardiales</taxon>
        <taxon>Pseudonocardiaceae</taxon>
        <taxon>Pseudonocardia</taxon>
    </lineage>
</organism>
<sequence length="104" mass="11491">MTDAMTKAQIRQAEREFSAAWMRAEENADERAAAYLRSEMRRAARRLVALTGEGDIDGLDPEQVRAEFRAYDDGLGRQTPSGADVAVLAAEGHRVTLQLARLEA</sequence>
<comment type="caution">
    <text evidence="1">The sequence shown here is derived from an EMBL/GenBank/DDBJ whole genome shotgun (WGS) entry which is preliminary data.</text>
</comment>
<proteinExistence type="predicted"/>
<dbReference type="RefSeq" id="WP_345645443.1">
    <property type="nucleotide sequence ID" value="NZ_BAABLY010000031.1"/>
</dbReference>
<protein>
    <submittedName>
        <fullName evidence="1">Uncharacterized protein</fullName>
    </submittedName>
</protein>